<evidence type="ECO:0000256" key="1">
    <source>
        <dbReference type="SAM" id="MobiDB-lite"/>
    </source>
</evidence>
<organism evidence="2 3">
    <name type="scientific">Coemansia biformis</name>
    <dbReference type="NCBI Taxonomy" id="1286918"/>
    <lineage>
        <taxon>Eukaryota</taxon>
        <taxon>Fungi</taxon>
        <taxon>Fungi incertae sedis</taxon>
        <taxon>Zoopagomycota</taxon>
        <taxon>Kickxellomycotina</taxon>
        <taxon>Kickxellomycetes</taxon>
        <taxon>Kickxellales</taxon>
        <taxon>Kickxellaceae</taxon>
        <taxon>Coemansia</taxon>
    </lineage>
</organism>
<dbReference type="EMBL" id="JANBOI010001673">
    <property type="protein sequence ID" value="KAJ1726253.1"/>
    <property type="molecule type" value="Genomic_DNA"/>
</dbReference>
<feature type="region of interest" description="Disordered" evidence="1">
    <location>
        <begin position="25"/>
        <end position="73"/>
    </location>
</feature>
<accession>A0A9W8CTW4</accession>
<sequence length="474" mass="50978">MDAGPYHYNHAQSAAVVEHANSVYSHAGPVPHHQAKQNSDSRSADTAAEAAPYGMSSAAPSRYGLRQPQPDHFHGHVANAAQVSAAQALGAQAFGSQHFGSQSMDMQPMSQAYIGSVPMPDSHQQGGYNPSAYGAFSSASQHNRTGRPAASSGRAKSRVTDKSSHSTKSGVRSSRVSEKAAVKSRDLAGIANGLSNCTGDSVKTMAMELVVPIVMMAASAFMHHSNHSRSAVMIPWIGSKWYNRVSNALYAISTYFFFKRTGVFKTPAAPPVPTYVEGTRSLAKTDKPGRPAKNGTAGPRSVRRSKSDIHNRSGAHSRVATQSLFSSNDTSDYASIMAECDNNPQFKEDFECIMSEFDGRWAVPKAVAKHYYNEVYRNKSGLTNTNAEMLGGAAAIRALRKEAWHNGREDGQKKIDEGMVMNYAMTEASSLLARKAGATQLAADDVVENVGRFALATIIQIKVERGQEAMRAQS</sequence>
<protein>
    <submittedName>
        <fullName evidence="2">Uncharacterized protein</fullName>
    </submittedName>
</protein>
<feature type="region of interest" description="Disordered" evidence="1">
    <location>
        <begin position="281"/>
        <end position="318"/>
    </location>
</feature>
<dbReference type="OrthoDB" id="5599159at2759"/>
<dbReference type="Proteomes" id="UP001143981">
    <property type="component" value="Unassembled WGS sequence"/>
</dbReference>
<proteinExistence type="predicted"/>
<keyword evidence="3" id="KW-1185">Reference proteome</keyword>
<dbReference type="AlphaFoldDB" id="A0A9W8CTW4"/>
<feature type="region of interest" description="Disordered" evidence="1">
    <location>
        <begin position="113"/>
        <end position="178"/>
    </location>
</feature>
<evidence type="ECO:0000313" key="3">
    <source>
        <dbReference type="Proteomes" id="UP001143981"/>
    </source>
</evidence>
<reference evidence="2" key="1">
    <citation type="submission" date="2022-07" db="EMBL/GenBank/DDBJ databases">
        <title>Phylogenomic reconstructions and comparative analyses of Kickxellomycotina fungi.</title>
        <authorList>
            <person name="Reynolds N.K."/>
            <person name="Stajich J.E."/>
            <person name="Barry K."/>
            <person name="Grigoriev I.V."/>
            <person name="Crous P."/>
            <person name="Smith M.E."/>
        </authorList>
    </citation>
    <scope>NUCLEOTIDE SEQUENCE</scope>
    <source>
        <strain evidence="2">BCRC 34381</strain>
    </source>
</reference>
<evidence type="ECO:0000313" key="2">
    <source>
        <dbReference type="EMBL" id="KAJ1726253.1"/>
    </source>
</evidence>
<name>A0A9W8CTW4_9FUNG</name>
<gene>
    <name evidence="2" type="ORF">LPJ61_005317</name>
</gene>
<comment type="caution">
    <text evidence="2">The sequence shown here is derived from an EMBL/GenBank/DDBJ whole genome shotgun (WGS) entry which is preliminary data.</text>
</comment>